<evidence type="ECO:0000256" key="2">
    <source>
        <dbReference type="ARBA" id="ARBA00049360"/>
    </source>
</evidence>
<comment type="subunit">
    <text evidence="3">Dimerizes in the presence of ATP but not ADP; ATP-binding is required for double-stranded (ds)DNA-binding. Interacts with DnaA.</text>
</comment>
<dbReference type="InterPro" id="IPR027417">
    <property type="entry name" value="P-loop_NTPase"/>
</dbReference>
<dbReference type="SUPFAM" id="SSF52540">
    <property type="entry name" value="P-loop containing nucleoside triphosphate hydrolases"/>
    <property type="match status" value="1"/>
</dbReference>
<feature type="domain" description="AAA" evidence="5">
    <location>
        <begin position="3"/>
        <end position="183"/>
    </location>
</feature>
<comment type="similarity">
    <text evidence="1">Belongs to the ParA family.</text>
</comment>
<dbReference type="FunFam" id="3.40.50.300:FF:000285">
    <property type="entry name" value="Sporulation initiation inhibitor Soj"/>
    <property type="match status" value="1"/>
</dbReference>
<dbReference type="PANTHER" id="PTHR13696:SF99">
    <property type="entry name" value="COBYRINIC ACID AC-DIAMIDE SYNTHASE"/>
    <property type="match status" value="1"/>
</dbReference>
<dbReference type="RefSeq" id="WP_069974352.1">
    <property type="nucleotide sequence ID" value="NZ_CP017269.1"/>
</dbReference>
<protein>
    <recommendedName>
        <fullName evidence="4">Sporulation initiation inhibitor protein Soj</fullName>
    </recommendedName>
</protein>
<comment type="catalytic activity">
    <reaction evidence="2">
        <text>ATP + H2O = ADP + phosphate + H(+)</text>
        <dbReference type="Rhea" id="RHEA:13065"/>
        <dbReference type="ChEBI" id="CHEBI:15377"/>
        <dbReference type="ChEBI" id="CHEBI:15378"/>
        <dbReference type="ChEBI" id="CHEBI:30616"/>
        <dbReference type="ChEBI" id="CHEBI:43474"/>
        <dbReference type="ChEBI" id="CHEBI:456216"/>
    </reaction>
</comment>
<dbReference type="Proteomes" id="UP000095743">
    <property type="component" value="Chromosome"/>
</dbReference>
<proteinExistence type="inferred from homology"/>
<dbReference type="InterPro" id="IPR025669">
    <property type="entry name" value="AAA_dom"/>
</dbReference>
<dbReference type="InterPro" id="IPR050678">
    <property type="entry name" value="DNA_Partitioning_ATPase"/>
</dbReference>
<dbReference type="KEGG" id="gfe:Gferi_03860"/>
<dbReference type="AlphaFoldDB" id="A0A1D8GD01"/>
<accession>A0A1D8GD01</accession>
<organism evidence="6 7">
    <name type="scientific">Geosporobacter ferrireducens</name>
    <dbReference type="NCBI Taxonomy" id="1424294"/>
    <lineage>
        <taxon>Bacteria</taxon>
        <taxon>Bacillati</taxon>
        <taxon>Bacillota</taxon>
        <taxon>Clostridia</taxon>
        <taxon>Peptostreptococcales</taxon>
        <taxon>Thermotaleaceae</taxon>
        <taxon>Geosporobacter</taxon>
    </lineage>
</organism>
<gene>
    <name evidence="6" type="ORF">Gferi_03860</name>
</gene>
<evidence type="ECO:0000259" key="5">
    <source>
        <dbReference type="Pfam" id="PF13614"/>
    </source>
</evidence>
<dbReference type="Gene3D" id="3.40.50.300">
    <property type="entry name" value="P-loop containing nucleotide triphosphate hydrolases"/>
    <property type="match status" value="1"/>
</dbReference>
<dbReference type="PANTHER" id="PTHR13696">
    <property type="entry name" value="P-LOOP CONTAINING NUCLEOSIDE TRIPHOSPHATE HYDROLASE"/>
    <property type="match status" value="1"/>
</dbReference>
<dbReference type="CDD" id="cd02042">
    <property type="entry name" value="ParAB_family"/>
    <property type="match status" value="1"/>
</dbReference>
<name>A0A1D8GD01_9FIRM</name>
<reference evidence="6 7" key="1">
    <citation type="submission" date="2016-09" db="EMBL/GenBank/DDBJ databases">
        <title>Genomic analysis reveals versatility of anaerobic energy metabolism of Geosporobacter ferrireducens IRF9 of phylum Firmicutes.</title>
        <authorList>
            <person name="Kim S.-J."/>
        </authorList>
    </citation>
    <scope>NUCLEOTIDE SEQUENCE [LARGE SCALE GENOMIC DNA]</scope>
    <source>
        <strain evidence="6 7">IRF9</strain>
    </source>
</reference>
<dbReference type="EMBL" id="CP017269">
    <property type="protein sequence ID" value="AOT68785.1"/>
    <property type="molecule type" value="Genomic_DNA"/>
</dbReference>
<evidence type="ECO:0000256" key="3">
    <source>
        <dbReference type="ARBA" id="ARBA00062323"/>
    </source>
</evidence>
<evidence type="ECO:0000313" key="6">
    <source>
        <dbReference type="EMBL" id="AOT68785.1"/>
    </source>
</evidence>
<evidence type="ECO:0000256" key="4">
    <source>
        <dbReference type="ARBA" id="ARBA00071824"/>
    </source>
</evidence>
<dbReference type="Pfam" id="PF13614">
    <property type="entry name" value="AAA_31"/>
    <property type="match status" value="1"/>
</dbReference>
<dbReference type="STRING" id="1424294.Gferi_03860"/>
<evidence type="ECO:0000313" key="7">
    <source>
        <dbReference type="Proteomes" id="UP000095743"/>
    </source>
</evidence>
<sequence length="259" mass="27813">MATVISISNQKGGVGKSVTTASLGIGLARQGKKVLVIDIDPQASLTISLGFPKPDVIPVTLATVMSGIIEDNPLPPTAGIIHHAEGVDLMPASIELSGVEISLVNAMSRETILRQYLETIKHLYDHILLDTSPSLGMLTVNALAAVDSVLIPVQAEYLPAKGLELLLKTIARVHRQINPHLEIGGILPTMVDERTNDAKEIIESLNEAYGSRLHMFSHIPRSVRASEISKTGKSIYTYDPRGKVAAAYETLTREVLSVG</sequence>
<keyword evidence="7" id="KW-1185">Reference proteome</keyword>
<evidence type="ECO:0000256" key="1">
    <source>
        <dbReference type="ARBA" id="ARBA00006976"/>
    </source>
</evidence>
<dbReference type="OrthoDB" id="9815116at2"/>